<evidence type="ECO:0000256" key="1">
    <source>
        <dbReference type="ARBA" id="ARBA00022737"/>
    </source>
</evidence>
<protein>
    <submittedName>
        <fullName evidence="4">ParB-like nuclease domain protein</fullName>
    </submittedName>
</protein>
<dbReference type="AlphaFoldDB" id="E1SLY9"/>
<dbReference type="KEGG" id="fbl:Fbal_1316"/>
<dbReference type="InterPro" id="IPR022385">
    <property type="entry name" value="Rhs_assc_core"/>
</dbReference>
<sequence length="305" mass="30784">MKQFIKYAFAFVITVFGGPAHSAVTFVHTDALGSPAAVTNTSRQIVGLSHYQAYGKDMRGSSDDVGYTGHKFDKDLALSYMQARYYDPVIGRFYSNDPVDALGHIRRGNPTHGFNRYTYVNNSPFKYVDPDGEFGLLGAAIGMGVEIGAQLLSNGGDISQIDVSDVIVAGAVGAVTGGLGGRLASSAVKGTMTVGDAVVTTASIGGTASGVGAIVAGELNGTPATAGQVGAAVVGGTLGAGAGAKLASSFANTLNKGFGALNNSVSSTTRSGMVGDTVESGASAIQRSGEIAAEAASNLGQKELQ</sequence>
<gene>
    <name evidence="4" type="ordered locus">Fbal_1316</name>
</gene>
<dbReference type="OrthoDB" id="9815903at2"/>
<name>E1SLY9_FERBD</name>
<organism evidence="4 5">
    <name type="scientific">Ferrimonas balearica (strain DSM 9799 / CCM 4581 / KCTC 23876 / PAT)</name>
    <dbReference type="NCBI Taxonomy" id="550540"/>
    <lineage>
        <taxon>Bacteria</taxon>
        <taxon>Pseudomonadati</taxon>
        <taxon>Pseudomonadota</taxon>
        <taxon>Gammaproteobacteria</taxon>
        <taxon>Alteromonadales</taxon>
        <taxon>Ferrimonadaceae</taxon>
        <taxon>Ferrimonas</taxon>
    </lineage>
</organism>
<dbReference type="NCBIfam" id="TIGR03696">
    <property type="entry name" value="Rhs_assc_core"/>
    <property type="match status" value="1"/>
</dbReference>
<proteinExistence type="predicted"/>
<reference evidence="4 5" key="1">
    <citation type="journal article" date="2010" name="Stand. Genomic Sci.">
        <title>Complete genome sequence of Ferrimonas balearica type strain (PAT).</title>
        <authorList>
            <person name="Nolan M."/>
            <person name="Sikorski J."/>
            <person name="Davenport K."/>
            <person name="Lucas S."/>
            <person name="Glavina Del Rio T."/>
            <person name="Tice H."/>
            <person name="Cheng J."/>
            <person name="Goodwin L."/>
            <person name="Pitluck S."/>
            <person name="Liolios K."/>
            <person name="Ivanova N."/>
            <person name="Mavromatis K."/>
            <person name="Ovchinnikova G."/>
            <person name="Pati A."/>
            <person name="Chen A."/>
            <person name="Palaniappan K."/>
            <person name="Land M."/>
            <person name="Hauser L."/>
            <person name="Chang Y."/>
            <person name="Jeffries C."/>
            <person name="Tapia R."/>
            <person name="Brettin T."/>
            <person name="Detter J."/>
            <person name="Han C."/>
            <person name="Yasawong M."/>
            <person name="Rohde M."/>
            <person name="Tindall B."/>
            <person name="Goker M."/>
            <person name="Woyke T."/>
            <person name="Bristow J."/>
            <person name="Eisen J."/>
            <person name="Markowitz V."/>
            <person name="Hugenholtz P."/>
            <person name="Kyrpides N."/>
            <person name="Klenk H."/>
            <person name="Lapidus A."/>
        </authorList>
    </citation>
    <scope>NUCLEOTIDE SEQUENCE [LARGE SCALE GENOMIC DNA]</scope>
    <source>
        <strain evidence="5">DSM 9799 / CCM 4581 / KCTC 23876 / PAT</strain>
    </source>
</reference>
<dbReference type="RefSeq" id="WP_013344827.1">
    <property type="nucleotide sequence ID" value="NC_014541.1"/>
</dbReference>
<dbReference type="PANTHER" id="PTHR32305">
    <property type="match status" value="1"/>
</dbReference>
<evidence type="ECO:0000259" key="3">
    <source>
        <dbReference type="Pfam" id="PF25023"/>
    </source>
</evidence>
<feature type="domain" description="Teneurin-like YD-shell" evidence="3">
    <location>
        <begin position="26"/>
        <end position="124"/>
    </location>
</feature>
<evidence type="ECO:0000256" key="2">
    <source>
        <dbReference type="SAM" id="SignalP"/>
    </source>
</evidence>
<keyword evidence="2" id="KW-0732">Signal</keyword>
<dbReference type="GeneID" id="67184077"/>
<dbReference type="eggNOG" id="COG3209">
    <property type="taxonomic scope" value="Bacteria"/>
</dbReference>
<dbReference type="Pfam" id="PF25023">
    <property type="entry name" value="TEN_YD-shell"/>
    <property type="match status" value="1"/>
</dbReference>
<keyword evidence="1" id="KW-0677">Repeat</keyword>
<dbReference type="Gene3D" id="2.180.10.10">
    <property type="entry name" value="RHS repeat-associated core"/>
    <property type="match status" value="1"/>
</dbReference>
<keyword evidence="5" id="KW-1185">Reference proteome</keyword>
<dbReference type="InterPro" id="IPR050708">
    <property type="entry name" value="T6SS_VgrG/RHS"/>
</dbReference>
<feature type="chain" id="PRO_5003151328" evidence="2">
    <location>
        <begin position="23"/>
        <end position="305"/>
    </location>
</feature>
<feature type="signal peptide" evidence="2">
    <location>
        <begin position="1"/>
        <end position="22"/>
    </location>
</feature>
<evidence type="ECO:0000313" key="4">
    <source>
        <dbReference type="EMBL" id="ADN75521.1"/>
    </source>
</evidence>
<dbReference type="HOGENOM" id="CLU_911367_0_0_6"/>
<dbReference type="EMBL" id="CP002209">
    <property type="protein sequence ID" value="ADN75521.1"/>
    <property type="molecule type" value="Genomic_DNA"/>
</dbReference>
<dbReference type="Proteomes" id="UP000006683">
    <property type="component" value="Chromosome"/>
</dbReference>
<dbReference type="PANTHER" id="PTHR32305:SF15">
    <property type="entry name" value="PROTEIN RHSA-RELATED"/>
    <property type="match status" value="1"/>
</dbReference>
<dbReference type="STRING" id="550540.Fbal_1316"/>
<accession>E1SLY9</accession>
<dbReference type="InterPro" id="IPR056823">
    <property type="entry name" value="TEN-like_YD-shell"/>
</dbReference>
<evidence type="ECO:0000313" key="5">
    <source>
        <dbReference type="Proteomes" id="UP000006683"/>
    </source>
</evidence>